<gene>
    <name evidence="1" type="ORF">CEXT_493081</name>
</gene>
<comment type="caution">
    <text evidence="1">The sequence shown here is derived from an EMBL/GenBank/DDBJ whole genome shotgun (WGS) entry which is preliminary data.</text>
</comment>
<sequence>MLKAIPDSTHIARYRNTSNHLLFITTHSWHENSRSTLCIFQTANALIKNTYAWTSTDREFQLGTQVCIAQLTDFIDRLEPNPSAFLIVPSLVKVSGSVAEKLTAF</sequence>
<organism evidence="1 2">
    <name type="scientific">Caerostris extrusa</name>
    <name type="common">Bark spider</name>
    <name type="synonym">Caerostris bankana</name>
    <dbReference type="NCBI Taxonomy" id="172846"/>
    <lineage>
        <taxon>Eukaryota</taxon>
        <taxon>Metazoa</taxon>
        <taxon>Ecdysozoa</taxon>
        <taxon>Arthropoda</taxon>
        <taxon>Chelicerata</taxon>
        <taxon>Arachnida</taxon>
        <taxon>Araneae</taxon>
        <taxon>Araneomorphae</taxon>
        <taxon>Entelegynae</taxon>
        <taxon>Araneoidea</taxon>
        <taxon>Araneidae</taxon>
        <taxon>Caerostris</taxon>
    </lineage>
</organism>
<keyword evidence="2" id="KW-1185">Reference proteome</keyword>
<evidence type="ECO:0000313" key="1">
    <source>
        <dbReference type="EMBL" id="GIY26964.1"/>
    </source>
</evidence>
<accession>A0AAV4S1X6</accession>
<dbReference type="AlphaFoldDB" id="A0AAV4S1X6"/>
<dbReference type="Proteomes" id="UP001054945">
    <property type="component" value="Unassembled WGS sequence"/>
</dbReference>
<dbReference type="EMBL" id="BPLR01008752">
    <property type="protein sequence ID" value="GIY26964.1"/>
    <property type="molecule type" value="Genomic_DNA"/>
</dbReference>
<evidence type="ECO:0000313" key="2">
    <source>
        <dbReference type="Proteomes" id="UP001054945"/>
    </source>
</evidence>
<reference evidence="1 2" key="1">
    <citation type="submission" date="2021-06" db="EMBL/GenBank/DDBJ databases">
        <title>Caerostris extrusa draft genome.</title>
        <authorList>
            <person name="Kono N."/>
            <person name="Arakawa K."/>
        </authorList>
    </citation>
    <scope>NUCLEOTIDE SEQUENCE [LARGE SCALE GENOMIC DNA]</scope>
</reference>
<name>A0AAV4S1X6_CAEEX</name>
<protein>
    <submittedName>
        <fullName evidence="1">Uncharacterized protein</fullName>
    </submittedName>
</protein>
<proteinExistence type="predicted"/>